<dbReference type="EMBL" id="PKTG01000073">
    <property type="protein sequence ID" value="PLX18064.1"/>
    <property type="molecule type" value="Genomic_DNA"/>
</dbReference>
<sequence length="415" mass="47494">MRRFLTIVLVFMLVLGTIDVSAGILTRAKVRLLERGADTYQIIDEEYLSAEDTHYKYTKVEKMSDLALGYLYSGTSETTYSMLEEADEICDTINDGFYKSLGYAKIASTYAEFMNTLGVRELAKAAALKGIDVAENRVYNKQEKVRLYNTFIRILLKTRYYKEVNELLVASLEEFENVHDIYYKSVLAIDLAAYVSIMKDNQQLSNELFEIAYDNTKHMGDAYMRSMILVELADYALIKNNDEKALTYMDEANKYANRIGDQYYKQKAFNKIAVQLMIMGDREKAIDLLEEECVKAAKRTGSAYHQALSYIDIAGAYYVADNKERAYELLAEADKSIKRIGTRFLKVLALDEEFWVAYIFDDNEKAMKLNDLACINAMNAGGYQNETKALLIVAENYTTLRDFDKVEAVMGEINF</sequence>
<evidence type="ECO:0000313" key="1">
    <source>
        <dbReference type="EMBL" id="PLX18064.1"/>
    </source>
</evidence>
<comment type="caution">
    <text evidence="1">The sequence shown here is derived from an EMBL/GenBank/DDBJ whole genome shotgun (WGS) entry which is preliminary data.</text>
</comment>
<evidence type="ECO:0008006" key="3">
    <source>
        <dbReference type="Google" id="ProtNLM"/>
    </source>
</evidence>
<dbReference type="Proteomes" id="UP000234857">
    <property type="component" value="Unassembled WGS sequence"/>
</dbReference>
<reference evidence="1 2" key="1">
    <citation type="submission" date="2017-11" db="EMBL/GenBank/DDBJ databases">
        <title>Genome-resolved metagenomics identifies genetic mobility, metabolic interactions, and unexpected diversity in perchlorate-reducing communities.</title>
        <authorList>
            <person name="Barnum T.P."/>
            <person name="Figueroa I.A."/>
            <person name="Carlstrom C.I."/>
            <person name="Lucas L.N."/>
            <person name="Engelbrektson A.L."/>
            <person name="Coates J.D."/>
        </authorList>
    </citation>
    <scope>NUCLEOTIDE SEQUENCE [LARGE SCALE GENOMIC DNA]</scope>
    <source>
        <strain evidence="1">BM706</strain>
    </source>
</reference>
<proteinExistence type="predicted"/>
<gene>
    <name evidence="1" type="ORF">C0601_05715</name>
</gene>
<dbReference type="AlphaFoldDB" id="A0A2N5ZHG1"/>
<dbReference type="InterPro" id="IPR011990">
    <property type="entry name" value="TPR-like_helical_dom_sf"/>
</dbReference>
<evidence type="ECO:0000313" key="2">
    <source>
        <dbReference type="Proteomes" id="UP000234857"/>
    </source>
</evidence>
<accession>A0A2N5ZHG1</accession>
<protein>
    <recommendedName>
        <fullName evidence="3">MalT-like TPR region domain-containing protein</fullName>
    </recommendedName>
</protein>
<dbReference type="Gene3D" id="1.25.40.10">
    <property type="entry name" value="Tetratricopeptide repeat domain"/>
    <property type="match status" value="1"/>
</dbReference>
<dbReference type="SUPFAM" id="SSF48452">
    <property type="entry name" value="TPR-like"/>
    <property type="match status" value="2"/>
</dbReference>
<name>A0A2N5ZHG1_MUIH1</name>
<organism evidence="1 2">
    <name type="scientific">Muiribacterium halophilum</name>
    <dbReference type="NCBI Taxonomy" id="2053465"/>
    <lineage>
        <taxon>Bacteria</taxon>
        <taxon>Candidatus Muiribacteriota</taxon>
        <taxon>Candidatus Muiribacteriia</taxon>
        <taxon>Candidatus Muiribacteriales</taxon>
        <taxon>Candidatus Muiribacteriaceae</taxon>
        <taxon>Candidatus Muiribacterium</taxon>
    </lineage>
</organism>